<dbReference type="EMBL" id="JASXSZ010000007">
    <property type="protein sequence ID" value="MDL9981319.1"/>
    <property type="molecule type" value="Genomic_DNA"/>
</dbReference>
<dbReference type="InterPro" id="IPR029069">
    <property type="entry name" value="HotDog_dom_sf"/>
</dbReference>
<dbReference type="Gene3D" id="2.40.160.210">
    <property type="entry name" value="Acyl-CoA thioesterase, double hotdog domain"/>
    <property type="match status" value="1"/>
</dbReference>
<comment type="similarity">
    <text evidence="1">Belongs to the C/M/P thioester hydrolase family.</text>
</comment>
<evidence type="ECO:0000313" key="5">
    <source>
        <dbReference type="EMBL" id="MDL9981319.1"/>
    </source>
</evidence>
<evidence type="ECO:0000256" key="2">
    <source>
        <dbReference type="ARBA" id="ARBA00022801"/>
    </source>
</evidence>
<evidence type="ECO:0000259" key="3">
    <source>
        <dbReference type="Pfam" id="PF13622"/>
    </source>
</evidence>
<dbReference type="InterPro" id="IPR049449">
    <property type="entry name" value="TesB_ACOT8-like_N"/>
</dbReference>
<dbReference type="PANTHER" id="PTHR11066">
    <property type="entry name" value="ACYL-COA THIOESTERASE"/>
    <property type="match status" value="1"/>
</dbReference>
<evidence type="ECO:0000256" key="1">
    <source>
        <dbReference type="ARBA" id="ARBA00006538"/>
    </source>
</evidence>
<evidence type="ECO:0000313" key="6">
    <source>
        <dbReference type="Proteomes" id="UP001235064"/>
    </source>
</evidence>
<sequence length="288" mass="31797">MSTSAAFLRAVALTECAPEHADRAFTAQPQPVPWPKAYGGDTVAQSVAAAIRTVDDDRVLHSVHSTFLRGVDVSEPVRYEVEAIRDGRGFSTRHVRGHQHGKLAFMATASFHVPEDFPEHGPAMPDVPAPETLPSTADYLAGEQGADIEYWSHDRSFDMRHVPGPVYVRVEGERTPHQAVWVRAFAALEDDPITHQLAIAYVCDYTILEPVLRVLDLPWRDEGLVTASLDHAMWFHAPARADDWLLYAQESAGISDGRGLGLGRFYDRTGRLVATVAQEGMIRPGRPL</sequence>
<dbReference type="InterPro" id="IPR003703">
    <property type="entry name" value="Acyl_CoA_thio"/>
</dbReference>
<keyword evidence="2" id="KW-0378">Hydrolase</keyword>
<keyword evidence="6" id="KW-1185">Reference proteome</keyword>
<dbReference type="Pfam" id="PF13622">
    <property type="entry name" value="4HBT_3"/>
    <property type="match status" value="1"/>
</dbReference>
<dbReference type="InterPro" id="IPR042171">
    <property type="entry name" value="Acyl-CoA_hotdog"/>
</dbReference>
<dbReference type="CDD" id="cd03444">
    <property type="entry name" value="Thioesterase_II_repeat1"/>
    <property type="match status" value="1"/>
</dbReference>
<dbReference type="SUPFAM" id="SSF54637">
    <property type="entry name" value="Thioesterase/thiol ester dehydrase-isomerase"/>
    <property type="match status" value="2"/>
</dbReference>
<dbReference type="Pfam" id="PF20789">
    <property type="entry name" value="4HBT_3C"/>
    <property type="match status" value="1"/>
</dbReference>
<feature type="domain" description="Acyl-CoA thioesterase-like N-terminal HotDog" evidence="3">
    <location>
        <begin position="31"/>
        <end position="112"/>
    </location>
</feature>
<dbReference type="RefSeq" id="WP_286290398.1">
    <property type="nucleotide sequence ID" value="NZ_JASXSZ010000007.1"/>
</dbReference>
<name>A0ABT7N3N7_9MICO</name>
<dbReference type="CDD" id="cd03445">
    <property type="entry name" value="Thioesterase_II_repeat2"/>
    <property type="match status" value="1"/>
</dbReference>
<feature type="domain" description="Acyl-CoA thioesterase-like C-terminal" evidence="4">
    <location>
        <begin position="144"/>
        <end position="282"/>
    </location>
</feature>
<accession>A0ABT7N3N7</accession>
<protein>
    <submittedName>
        <fullName evidence="5">Acyl-CoA thioesterase II</fullName>
    </submittedName>
</protein>
<organism evidence="5 6">
    <name type="scientific">Microbacterium candidum</name>
    <dbReference type="NCBI Taxonomy" id="3041922"/>
    <lineage>
        <taxon>Bacteria</taxon>
        <taxon>Bacillati</taxon>
        <taxon>Actinomycetota</taxon>
        <taxon>Actinomycetes</taxon>
        <taxon>Micrococcales</taxon>
        <taxon>Microbacteriaceae</taxon>
        <taxon>Microbacterium</taxon>
    </lineage>
</organism>
<evidence type="ECO:0000259" key="4">
    <source>
        <dbReference type="Pfam" id="PF20789"/>
    </source>
</evidence>
<dbReference type="InterPro" id="IPR049450">
    <property type="entry name" value="ACOT8-like_C"/>
</dbReference>
<gene>
    <name evidence="5" type="ORF">QSV35_18465</name>
</gene>
<reference evidence="5 6" key="1">
    <citation type="submission" date="2023-06" db="EMBL/GenBank/DDBJ databases">
        <title>Microbacterium sp. nov., isolated from a waste landfill.</title>
        <authorList>
            <person name="Wen W."/>
        </authorList>
    </citation>
    <scope>NUCLEOTIDE SEQUENCE [LARGE SCALE GENOMIC DNA]</scope>
    <source>
        <strain evidence="5 6">ASV49</strain>
    </source>
</reference>
<dbReference type="Proteomes" id="UP001235064">
    <property type="component" value="Unassembled WGS sequence"/>
</dbReference>
<comment type="caution">
    <text evidence="5">The sequence shown here is derived from an EMBL/GenBank/DDBJ whole genome shotgun (WGS) entry which is preliminary data.</text>
</comment>
<dbReference type="PANTHER" id="PTHR11066:SF34">
    <property type="entry name" value="ACYL-COENZYME A THIOESTERASE 8"/>
    <property type="match status" value="1"/>
</dbReference>
<proteinExistence type="inferred from homology"/>